<dbReference type="EMBL" id="VXLC01000014">
    <property type="protein sequence ID" value="KAA8886232.1"/>
    <property type="molecule type" value="Genomic_DNA"/>
</dbReference>
<sequence>MTSEVIDWPLVLADAMDMTTDIDTQVDRFIAAWNDSDIERRNAVVEALFSPDACYRNASEEFIGRARCREAVAETYDKFTSNGFEFARLGAASAHHDAIVFRWQMTAAGGGDPAATGRMFAVLDDNDRVKLLYQFLDA</sequence>
<dbReference type="SUPFAM" id="SSF54427">
    <property type="entry name" value="NTF2-like"/>
    <property type="match status" value="1"/>
</dbReference>
<dbReference type="RefSeq" id="WP_150404803.1">
    <property type="nucleotide sequence ID" value="NZ_VXLC01000014.1"/>
</dbReference>
<dbReference type="AlphaFoldDB" id="A0A5N0E9X8"/>
<dbReference type="Gene3D" id="3.10.450.50">
    <property type="match status" value="1"/>
</dbReference>
<name>A0A5N0E9X8_9NOCA</name>
<dbReference type="InterPro" id="IPR032710">
    <property type="entry name" value="NTF2-like_dom_sf"/>
</dbReference>
<accession>A0A5N0E9X8</accession>
<feature type="domain" description="SnoaL-like" evidence="1">
    <location>
        <begin position="26"/>
        <end position="119"/>
    </location>
</feature>
<reference evidence="2 3" key="1">
    <citation type="submission" date="2019-09" db="EMBL/GenBank/DDBJ databases">
        <authorList>
            <person name="Wang X."/>
        </authorList>
    </citation>
    <scope>NUCLEOTIDE SEQUENCE [LARGE SCALE GENOMIC DNA]</scope>
    <source>
        <strain evidence="2 3">CICC 11023</strain>
    </source>
</reference>
<gene>
    <name evidence="2" type="ORF">F3087_26980</name>
</gene>
<evidence type="ECO:0000259" key="1">
    <source>
        <dbReference type="Pfam" id="PF12680"/>
    </source>
</evidence>
<dbReference type="OrthoDB" id="8722217at2"/>
<comment type="caution">
    <text evidence="2">The sequence shown here is derived from an EMBL/GenBank/DDBJ whole genome shotgun (WGS) entry which is preliminary data.</text>
</comment>
<evidence type="ECO:0000313" key="3">
    <source>
        <dbReference type="Proteomes" id="UP000323876"/>
    </source>
</evidence>
<protein>
    <submittedName>
        <fullName evidence="2">Nuclear transport factor 2 family protein</fullName>
    </submittedName>
</protein>
<organism evidence="2 3">
    <name type="scientific">Nocardia colli</name>
    <dbReference type="NCBI Taxonomy" id="2545717"/>
    <lineage>
        <taxon>Bacteria</taxon>
        <taxon>Bacillati</taxon>
        <taxon>Actinomycetota</taxon>
        <taxon>Actinomycetes</taxon>
        <taxon>Mycobacteriales</taxon>
        <taxon>Nocardiaceae</taxon>
        <taxon>Nocardia</taxon>
    </lineage>
</organism>
<dbReference type="Pfam" id="PF12680">
    <property type="entry name" value="SnoaL_2"/>
    <property type="match status" value="1"/>
</dbReference>
<dbReference type="InterPro" id="IPR037401">
    <property type="entry name" value="SnoaL-like"/>
</dbReference>
<evidence type="ECO:0000313" key="2">
    <source>
        <dbReference type="EMBL" id="KAA8886232.1"/>
    </source>
</evidence>
<dbReference type="Proteomes" id="UP000323876">
    <property type="component" value="Unassembled WGS sequence"/>
</dbReference>
<proteinExistence type="predicted"/>
<keyword evidence="3" id="KW-1185">Reference proteome</keyword>